<dbReference type="AlphaFoldDB" id="A0A6J4TDU5"/>
<organism evidence="2">
    <name type="scientific">uncultured Rubrobacteraceae bacterium</name>
    <dbReference type="NCBI Taxonomy" id="349277"/>
    <lineage>
        <taxon>Bacteria</taxon>
        <taxon>Bacillati</taxon>
        <taxon>Actinomycetota</taxon>
        <taxon>Rubrobacteria</taxon>
        <taxon>Rubrobacterales</taxon>
        <taxon>Rubrobacteraceae</taxon>
        <taxon>environmental samples</taxon>
    </lineage>
</organism>
<evidence type="ECO:0000256" key="1">
    <source>
        <dbReference type="SAM" id="MobiDB-lite"/>
    </source>
</evidence>
<reference evidence="2" key="1">
    <citation type="submission" date="2020-02" db="EMBL/GenBank/DDBJ databases">
        <authorList>
            <person name="Meier V. D."/>
        </authorList>
    </citation>
    <scope>NUCLEOTIDE SEQUENCE</scope>
    <source>
        <strain evidence="2">AVDCRST_MAG05</strain>
    </source>
</reference>
<gene>
    <name evidence="2" type="ORF">AVDCRST_MAG05-3623</name>
</gene>
<accession>A0A6J4TDU5</accession>
<feature type="region of interest" description="Disordered" evidence="1">
    <location>
        <begin position="1"/>
        <end position="124"/>
    </location>
</feature>
<name>A0A6J4TDU5_9ACTN</name>
<sequence>GTHTHHAGVAGVVGSRRVPGDLFGDLGHREGSQGGPAPQAPGAANREPRQRPWRTLPPAGAREMRQKGLQEVRRRKPTAPWPVLVPVPSEEERRRSHERVRGQNPAGGSRQRVRNTRGTADSRV</sequence>
<feature type="non-terminal residue" evidence="2">
    <location>
        <position position="124"/>
    </location>
</feature>
<proteinExistence type="predicted"/>
<dbReference type="EMBL" id="CADCVM010000401">
    <property type="protein sequence ID" value="CAA9521183.1"/>
    <property type="molecule type" value="Genomic_DNA"/>
</dbReference>
<protein>
    <submittedName>
        <fullName evidence="2">Uncharacterized protein</fullName>
    </submittedName>
</protein>
<feature type="compositionally biased region" description="Basic and acidic residues" evidence="1">
    <location>
        <begin position="90"/>
        <end position="101"/>
    </location>
</feature>
<feature type="non-terminal residue" evidence="2">
    <location>
        <position position="1"/>
    </location>
</feature>
<evidence type="ECO:0000313" key="2">
    <source>
        <dbReference type="EMBL" id="CAA9521183.1"/>
    </source>
</evidence>
<feature type="compositionally biased region" description="Low complexity" evidence="1">
    <location>
        <begin position="35"/>
        <end position="44"/>
    </location>
</feature>
<feature type="compositionally biased region" description="Basic and acidic residues" evidence="1">
    <location>
        <begin position="62"/>
        <end position="72"/>
    </location>
</feature>